<evidence type="ECO:0000313" key="2">
    <source>
        <dbReference type="Proteomes" id="UP000006075"/>
    </source>
</evidence>
<dbReference type="HOGENOM" id="CLU_2646360_0_0_11"/>
<name>K0YWU4_9ACTO</name>
<proteinExistence type="predicted"/>
<evidence type="ECO:0000313" key="1">
    <source>
        <dbReference type="EMBL" id="EJZ88018.1"/>
    </source>
</evidence>
<dbReference type="Proteomes" id="UP000006075">
    <property type="component" value="Unassembled WGS sequence"/>
</dbReference>
<comment type="caution">
    <text evidence="1">The sequence shown here is derived from an EMBL/GenBank/DDBJ whole genome shotgun (WGS) entry which is preliminary data.</text>
</comment>
<reference evidence="1 2" key="1">
    <citation type="submission" date="2012-07" db="EMBL/GenBank/DDBJ databases">
        <title>The Genome Sequence of Actinomyces neuii subsp. anitratus BVS029A5.</title>
        <authorList>
            <consortium name="The Broad Institute Genome Sequencing Platform"/>
            <person name="Earl A."/>
            <person name="Ward D."/>
            <person name="Feldgarden M."/>
            <person name="Gevers D."/>
            <person name="Saerens B."/>
            <person name="Vaneechoutte M."/>
            <person name="Walker B."/>
            <person name="Young S.K."/>
            <person name="Zeng Q."/>
            <person name="Gargeya S."/>
            <person name="Fitzgerald M."/>
            <person name="Haas B."/>
            <person name="Abouelleil A."/>
            <person name="Alvarado L."/>
            <person name="Arachchi H.M."/>
            <person name="Berlin A."/>
            <person name="Chapman S.B."/>
            <person name="Goldberg J."/>
            <person name="Griggs A."/>
            <person name="Gujja S."/>
            <person name="Hansen M."/>
            <person name="Howarth C."/>
            <person name="Imamovic A."/>
            <person name="Larimer J."/>
            <person name="McCowen C."/>
            <person name="Montmayeur A."/>
            <person name="Murphy C."/>
            <person name="Neiman D."/>
            <person name="Pearson M."/>
            <person name="Priest M."/>
            <person name="Roberts A."/>
            <person name="Saif S."/>
            <person name="Shea T."/>
            <person name="Sisk P."/>
            <person name="Sykes S."/>
            <person name="Wortman J."/>
            <person name="Nusbaum C."/>
            <person name="Birren B."/>
        </authorList>
    </citation>
    <scope>NUCLEOTIDE SEQUENCE [LARGE SCALE GENOMIC DNA]</scope>
    <source>
        <strain evidence="1 2">BVS029A5</strain>
    </source>
</reference>
<organism evidence="1 2">
    <name type="scientific">Winkia neuii BV029A5</name>
    <dbReference type="NCBI Taxonomy" id="888439"/>
    <lineage>
        <taxon>Bacteria</taxon>
        <taxon>Bacillati</taxon>
        <taxon>Actinomycetota</taxon>
        <taxon>Actinomycetes</taxon>
        <taxon>Actinomycetales</taxon>
        <taxon>Actinomycetaceae</taxon>
        <taxon>Winkia</taxon>
    </lineage>
</organism>
<dbReference type="AlphaFoldDB" id="K0YWU4"/>
<accession>K0YWU4</accession>
<keyword evidence="2" id="KW-1185">Reference proteome</keyword>
<sequence>MIGFLIIEGQLSFREMGEGIIYGIRYLPVENVCLLVVDVSGQKVISLRIFYDIWDAVSTDGVGAVHHVLLLLFLPV</sequence>
<protein>
    <submittedName>
        <fullName evidence="1">Uncharacterized protein</fullName>
    </submittedName>
</protein>
<gene>
    <name evidence="1" type="ORF">HMPREF9240_00277</name>
</gene>
<dbReference type="EMBL" id="AGWP01000002">
    <property type="protein sequence ID" value="EJZ88018.1"/>
    <property type="molecule type" value="Genomic_DNA"/>
</dbReference>